<evidence type="ECO:0000256" key="7">
    <source>
        <dbReference type="ARBA" id="ARBA00022525"/>
    </source>
</evidence>
<evidence type="ECO:0000256" key="3">
    <source>
        <dbReference type="ARBA" id="ARBA00006027"/>
    </source>
</evidence>
<organism evidence="15 16">
    <name type="scientific">Lithospermum erythrorhizon</name>
    <name type="common">Purple gromwell</name>
    <name type="synonym">Lithospermum officinale var. erythrorhizon</name>
    <dbReference type="NCBI Taxonomy" id="34254"/>
    <lineage>
        <taxon>Eukaryota</taxon>
        <taxon>Viridiplantae</taxon>
        <taxon>Streptophyta</taxon>
        <taxon>Embryophyta</taxon>
        <taxon>Tracheophyta</taxon>
        <taxon>Spermatophyta</taxon>
        <taxon>Magnoliopsida</taxon>
        <taxon>eudicotyledons</taxon>
        <taxon>Gunneridae</taxon>
        <taxon>Pentapetalae</taxon>
        <taxon>asterids</taxon>
        <taxon>lamiids</taxon>
        <taxon>Boraginales</taxon>
        <taxon>Boraginaceae</taxon>
        <taxon>Boraginoideae</taxon>
        <taxon>Lithospermeae</taxon>
        <taxon>Lithospermum</taxon>
    </lineage>
</organism>
<keyword evidence="9 13" id="KW-0063">Aspartyl esterase</keyword>
<evidence type="ECO:0000256" key="13">
    <source>
        <dbReference type="RuleBase" id="RU000589"/>
    </source>
</evidence>
<comment type="subcellular location">
    <subcellularLocation>
        <location evidence="1">Secreted</location>
        <location evidence="1">Cell wall</location>
    </subcellularLocation>
</comment>
<dbReference type="InterPro" id="IPR000070">
    <property type="entry name" value="Pectinesterase_cat"/>
</dbReference>
<evidence type="ECO:0000313" key="15">
    <source>
        <dbReference type="EMBL" id="GAA0168636.1"/>
    </source>
</evidence>
<evidence type="ECO:0000256" key="8">
    <source>
        <dbReference type="ARBA" id="ARBA00022801"/>
    </source>
</evidence>
<dbReference type="InterPro" id="IPR012334">
    <property type="entry name" value="Pectin_lyas_fold"/>
</dbReference>
<gene>
    <name evidence="15" type="ORF">LIER_23308</name>
</gene>
<evidence type="ECO:0000256" key="10">
    <source>
        <dbReference type="ARBA" id="ARBA00023316"/>
    </source>
</evidence>
<dbReference type="SMART" id="SM00856">
    <property type="entry name" value="PMEI"/>
    <property type="match status" value="1"/>
</dbReference>
<protein>
    <recommendedName>
        <fullName evidence="5 13">Pectinesterase</fullName>
        <ecNumber evidence="5 13">3.1.1.11</ecNumber>
    </recommendedName>
</protein>
<dbReference type="FunFam" id="2.160.20.10:FF:000029">
    <property type="entry name" value="Pectinesterase 4"/>
    <property type="match status" value="1"/>
</dbReference>
<dbReference type="GO" id="GO:0042545">
    <property type="term" value="P:cell wall modification"/>
    <property type="evidence" value="ECO:0007669"/>
    <property type="project" value="UniProtKB-UniRule"/>
</dbReference>
<evidence type="ECO:0000256" key="12">
    <source>
        <dbReference type="PROSITE-ProRule" id="PRU10040"/>
    </source>
</evidence>
<dbReference type="PROSITE" id="PS00503">
    <property type="entry name" value="PECTINESTERASE_2"/>
    <property type="match status" value="1"/>
</dbReference>
<keyword evidence="8 13" id="KW-0378">Hydrolase</keyword>
<proteinExistence type="inferred from homology"/>
<comment type="caution">
    <text evidence="15">The sequence shown here is derived from an EMBL/GenBank/DDBJ whole genome shotgun (WGS) entry which is preliminary data.</text>
</comment>
<dbReference type="SUPFAM" id="SSF101148">
    <property type="entry name" value="Plant invertase/pectin methylesterase inhibitor"/>
    <property type="match status" value="1"/>
</dbReference>
<dbReference type="GO" id="GO:0045490">
    <property type="term" value="P:pectin catabolic process"/>
    <property type="evidence" value="ECO:0007669"/>
    <property type="project" value="UniProtKB-UniRule"/>
</dbReference>
<dbReference type="Proteomes" id="UP001454036">
    <property type="component" value="Unassembled WGS sequence"/>
</dbReference>
<comment type="similarity">
    <text evidence="4">In the C-terminal section; belongs to the pectinesterase family.</text>
</comment>
<comment type="similarity">
    <text evidence="3">In the N-terminal section; belongs to the PMEI family.</text>
</comment>
<comment type="pathway">
    <text evidence="2 13">Glycan metabolism; pectin degradation; 2-dehydro-3-deoxy-D-gluconate from pectin: step 1/5.</text>
</comment>
<dbReference type="InterPro" id="IPR011050">
    <property type="entry name" value="Pectin_lyase_fold/virulence"/>
</dbReference>
<feature type="domain" description="Pectinesterase inhibitor" evidence="14">
    <location>
        <begin position="40"/>
        <end position="192"/>
    </location>
</feature>
<dbReference type="InterPro" id="IPR033131">
    <property type="entry name" value="Pectinesterase_Asp_AS"/>
</dbReference>
<dbReference type="SUPFAM" id="SSF51126">
    <property type="entry name" value="Pectin lyase-like"/>
    <property type="match status" value="1"/>
</dbReference>
<keyword evidence="10" id="KW-0961">Cell wall biogenesis/degradation</keyword>
<dbReference type="CDD" id="cd15798">
    <property type="entry name" value="PMEI-like_3"/>
    <property type="match status" value="1"/>
</dbReference>
<keyword evidence="16" id="KW-1185">Reference proteome</keyword>
<dbReference type="Pfam" id="PF01095">
    <property type="entry name" value="Pectinesterase"/>
    <property type="match status" value="1"/>
</dbReference>
<evidence type="ECO:0000256" key="11">
    <source>
        <dbReference type="ARBA" id="ARBA00047928"/>
    </source>
</evidence>
<comment type="catalytic activity">
    <reaction evidence="11 13">
        <text>[(1-&gt;4)-alpha-D-galacturonosyl methyl ester](n) + n H2O = [(1-&gt;4)-alpha-D-galacturonosyl](n) + n methanol + n H(+)</text>
        <dbReference type="Rhea" id="RHEA:22380"/>
        <dbReference type="Rhea" id="RHEA-COMP:14570"/>
        <dbReference type="Rhea" id="RHEA-COMP:14573"/>
        <dbReference type="ChEBI" id="CHEBI:15377"/>
        <dbReference type="ChEBI" id="CHEBI:15378"/>
        <dbReference type="ChEBI" id="CHEBI:17790"/>
        <dbReference type="ChEBI" id="CHEBI:140522"/>
        <dbReference type="ChEBI" id="CHEBI:140523"/>
        <dbReference type="EC" id="3.1.1.11"/>
    </reaction>
</comment>
<keyword evidence="6" id="KW-0134">Cell wall</keyword>
<keyword evidence="7" id="KW-0964">Secreted</keyword>
<evidence type="ECO:0000256" key="6">
    <source>
        <dbReference type="ARBA" id="ARBA00022512"/>
    </source>
</evidence>
<feature type="active site" evidence="12">
    <location>
        <position position="404"/>
    </location>
</feature>
<dbReference type="InterPro" id="IPR035513">
    <property type="entry name" value="Invertase/methylesterase_inhib"/>
</dbReference>
<dbReference type="AlphaFoldDB" id="A0AAV3R076"/>
<accession>A0AAV3R076</accession>
<dbReference type="GO" id="GO:0004857">
    <property type="term" value="F:enzyme inhibitor activity"/>
    <property type="evidence" value="ECO:0007669"/>
    <property type="project" value="InterPro"/>
</dbReference>
<evidence type="ECO:0000256" key="5">
    <source>
        <dbReference type="ARBA" id="ARBA00013229"/>
    </source>
</evidence>
<dbReference type="EC" id="3.1.1.11" evidence="5 13"/>
<reference evidence="15 16" key="1">
    <citation type="submission" date="2024-01" db="EMBL/GenBank/DDBJ databases">
        <title>The complete chloroplast genome sequence of Lithospermum erythrorhizon: insights into the phylogenetic relationship among Boraginaceae species and the maternal lineages of purple gromwells.</title>
        <authorList>
            <person name="Okada T."/>
            <person name="Watanabe K."/>
        </authorList>
    </citation>
    <scope>NUCLEOTIDE SEQUENCE [LARGE SCALE GENOMIC DNA]</scope>
</reference>
<evidence type="ECO:0000256" key="9">
    <source>
        <dbReference type="ARBA" id="ARBA00023085"/>
    </source>
</evidence>
<dbReference type="Gene3D" id="2.160.20.10">
    <property type="entry name" value="Single-stranded right-handed beta-helix, Pectin lyase-like"/>
    <property type="match status" value="1"/>
</dbReference>
<dbReference type="Pfam" id="PF04043">
    <property type="entry name" value="PMEI"/>
    <property type="match status" value="1"/>
</dbReference>
<name>A0AAV3R076_LITER</name>
<dbReference type="InterPro" id="IPR006501">
    <property type="entry name" value="Pectinesterase_inhib_dom"/>
</dbReference>
<evidence type="ECO:0000256" key="2">
    <source>
        <dbReference type="ARBA" id="ARBA00005184"/>
    </source>
</evidence>
<evidence type="ECO:0000256" key="4">
    <source>
        <dbReference type="ARBA" id="ARBA00007786"/>
    </source>
</evidence>
<evidence type="ECO:0000256" key="1">
    <source>
        <dbReference type="ARBA" id="ARBA00004191"/>
    </source>
</evidence>
<dbReference type="GO" id="GO:0030599">
    <property type="term" value="F:pectinesterase activity"/>
    <property type="evidence" value="ECO:0007669"/>
    <property type="project" value="UniProtKB-UniRule"/>
</dbReference>
<dbReference type="EMBL" id="BAABME010006535">
    <property type="protein sequence ID" value="GAA0168636.1"/>
    <property type="molecule type" value="Genomic_DNA"/>
</dbReference>
<dbReference type="Gene3D" id="1.20.140.40">
    <property type="entry name" value="Invertase/pectin methylesterase inhibitor family protein"/>
    <property type="match status" value="1"/>
</dbReference>
<sequence length="566" mass="62400">MKMGGKIAVSVVSLLLVVGIVIGLVLNNHQQKKEQTTTSTSMKPVTLFCEPTTFKDLCATSIGEVAKNGSANGKDFLLAAFKATMVELESTKQKAGTVQVDKSQDLYHYKSVQLCQKLVDYALDALNESIAMIGDNDVQSLSDIVDELLNFLGGVNAFQTTCVDNFDNAELKKQIQDIMTNSNQLTDNVINIVADMSKILKSLDVSIPDSIKSNSQRHLLAVHGEANDGYPSWFPAADRELLRNVGRRRGLLPNAVVAKDGSGQFRTITDALNAMPDYYRGRYTIYVKAGIYDEKVFIDSSKNFTVIYGDGPGRTIVTGSDNKFIRNTQTMDTATFATIAKGVIIKSMTIRNTAGPEGHQAVALRVQGDMTAVFDCSLEGYQDTLYYHTYRQFYSNCAISGTVDFIFGEGAAMIQTSTLIVRKPAPGQANIVTADGNEKKGLKVGLVIQNSKIVPGLDLMEDRFAFKTYLGRPWKNVSTTMLLKCELGDFIRPEGWLQWKGSFHHDTCNYGEFANVGPGAGTDHRDPTFKRCWRVLSPREANRYTVARHIGDLWLKKSHIPFIAGL</sequence>
<evidence type="ECO:0000313" key="16">
    <source>
        <dbReference type="Proteomes" id="UP001454036"/>
    </source>
</evidence>
<evidence type="ECO:0000259" key="14">
    <source>
        <dbReference type="SMART" id="SM00856"/>
    </source>
</evidence>
<dbReference type="PANTHER" id="PTHR31707">
    <property type="entry name" value="PECTINESTERASE"/>
    <property type="match status" value="1"/>
</dbReference>